<evidence type="ECO:0000313" key="3">
    <source>
        <dbReference type="EMBL" id="CAD8120712.1"/>
    </source>
</evidence>
<dbReference type="EMBL" id="CAJJDN010000127">
    <property type="protein sequence ID" value="CAD8120711.1"/>
    <property type="molecule type" value="Genomic_DNA"/>
</dbReference>
<dbReference type="EMBL" id="CAJJDN010000127">
    <property type="protein sequence ID" value="CAD8120712.1"/>
    <property type="molecule type" value="Genomic_DNA"/>
</dbReference>
<accession>A0A8S1QY65</accession>
<dbReference type="PANTHER" id="PTHR30094:SF0">
    <property type="entry name" value="BIFUNCTIONAL GLUTATHIONYLSPERMIDINE SYNTHETASE_AMIDASE-RELATED"/>
    <property type="match status" value="1"/>
</dbReference>
<dbReference type="InterPro" id="IPR007921">
    <property type="entry name" value="CHAP_dom"/>
</dbReference>
<dbReference type="PROSITE" id="PS50911">
    <property type="entry name" value="CHAP"/>
    <property type="match status" value="1"/>
</dbReference>
<dbReference type="Pfam" id="PF05257">
    <property type="entry name" value="CHAP"/>
    <property type="match status" value="1"/>
</dbReference>
<dbReference type="OrthoDB" id="299748at2759"/>
<feature type="domain" description="Peptidase C51" evidence="1">
    <location>
        <begin position="35"/>
        <end position="177"/>
    </location>
</feature>
<keyword evidence="4" id="KW-1185">Reference proteome</keyword>
<dbReference type="PANTHER" id="PTHR30094">
    <property type="entry name" value="BIFUNCTIONAL GLUTATHIONYLSPERMIDINE SYNTHETASE/AMIDASE-RELATED"/>
    <property type="match status" value="1"/>
</dbReference>
<gene>
    <name evidence="2" type="ORF">PSON_ATCC_30995.1.T1270170</name>
    <name evidence="3" type="ORF">PSON_ATCC_30995.1.T1270171</name>
</gene>
<dbReference type="AlphaFoldDB" id="A0A8S1QY65"/>
<organism evidence="2 4">
    <name type="scientific">Paramecium sonneborni</name>
    <dbReference type="NCBI Taxonomy" id="65129"/>
    <lineage>
        <taxon>Eukaryota</taxon>
        <taxon>Sar</taxon>
        <taxon>Alveolata</taxon>
        <taxon>Ciliophora</taxon>
        <taxon>Intramacronucleata</taxon>
        <taxon>Oligohymenophorea</taxon>
        <taxon>Peniculida</taxon>
        <taxon>Parameciidae</taxon>
        <taxon>Paramecium</taxon>
    </lineage>
</organism>
<dbReference type="GO" id="GO:0016874">
    <property type="term" value="F:ligase activity"/>
    <property type="evidence" value="ECO:0007669"/>
    <property type="project" value="TreeGrafter"/>
</dbReference>
<proteinExistence type="predicted"/>
<evidence type="ECO:0000313" key="2">
    <source>
        <dbReference type="EMBL" id="CAD8120711.1"/>
    </source>
</evidence>
<name>A0A8S1QY65_9CILI</name>
<sequence>MRQYNKKQWGSVLGEAHNVKAYSNVGIHYDHSKWNSYKSFLKKEESGLMRDVLLGVKYQCVEYARRFIVTNFAAAFKEINCADQIYQLNNVDDLTTLNGTLQFSTFPNKSNSAPQIGDLIIYPRTQKQPYGHVAVIVEVGNGYVCVAEQNYEDSGWTKNNYSRKLKMNQTNGQYEITQVRVGLEHQYQYWWDRNEVILGWKRVCR</sequence>
<evidence type="ECO:0000313" key="4">
    <source>
        <dbReference type="Proteomes" id="UP000692954"/>
    </source>
</evidence>
<evidence type="ECO:0000259" key="1">
    <source>
        <dbReference type="PROSITE" id="PS50911"/>
    </source>
</evidence>
<dbReference type="InterPro" id="IPR051705">
    <property type="entry name" value="Gsp_Synthetase/Amidase"/>
</dbReference>
<protein>
    <recommendedName>
        <fullName evidence="1">Peptidase C51 domain-containing protein</fullName>
    </recommendedName>
</protein>
<reference evidence="2" key="1">
    <citation type="submission" date="2021-01" db="EMBL/GenBank/DDBJ databases">
        <authorList>
            <consortium name="Genoscope - CEA"/>
            <person name="William W."/>
        </authorList>
    </citation>
    <scope>NUCLEOTIDE SEQUENCE</scope>
</reference>
<dbReference type="Proteomes" id="UP000692954">
    <property type="component" value="Unassembled WGS sequence"/>
</dbReference>
<comment type="caution">
    <text evidence="2">The sequence shown here is derived from an EMBL/GenBank/DDBJ whole genome shotgun (WGS) entry which is preliminary data.</text>
</comment>